<evidence type="ECO:0000256" key="4">
    <source>
        <dbReference type="ARBA" id="ARBA00022603"/>
    </source>
</evidence>
<feature type="binding site" evidence="10">
    <location>
        <position position="150"/>
    </location>
    <ligand>
        <name>S-adenosyl-L-methionine</name>
        <dbReference type="ChEBI" id="CHEBI:59789"/>
    </ligand>
</feature>
<evidence type="ECO:0000256" key="6">
    <source>
        <dbReference type="ARBA" id="ARBA00022691"/>
    </source>
</evidence>
<dbReference type="InterPro" id="IPR023270">
    <property type="entry name" value="RCMT_NCL1"/>
</dbReference>
<dbReference type="InterPro" id="IPR057285">
    <property type="entry name" value="Pre-PUA_NSUN2"/>
</dbReference>
<dbReference type="EMBL" id="HBEW01005552">
    <property type="protein sequence ID" value="CAD8583953.1"/>
    <property type="molecule type" value="Transcribed_RNA"/>
</dbReference>
<keyword evidence="9" id="KW-0539">Nucleus</keyword>
<evidence type="ECO:0000256" key="5">
    <source>
        <dbReference type="ARBA" id="ARBA00022679"/>
    </source>
</evidence>
<dbReference type="InterPro" id="IPR018314">
    <property type="entry name" value="RsmB/NOL1/NOP2-like_CS"/>
</dbReference>
<evidence type="ECO:0000256" key="2">
    <source>
        <dbReference type="ARBA" id="ARBA00007494"/>
    </source>
</evidence>
<evidence type="ECO:0000259" key="11">
    <source>
        <dbReference type="PROSITE" id="PS51686"/>
    </source>
</evidence>
<dbReference type="Pfam" id="PF01189">
    <property type="entry name" value="Methyltr_RsmB-F"/>
    <property type="match status" value="1"/>
</dbReference>
<keyword evidence="5 10" id="KW-0808">Transferase</keyword>
<evidence type="ECO:0000256" key="1">
    <source>
        <dbReference type="ARBA" id="ARBA00004123"/>
    </source>
</evidence>
<feature type="binding site" evidence="10">
    <location>
        <position position="200"/>
    </location>
    <ligand>
        <name>S-adenosyl-L-methionine</name>
        <dbReference type="ChEBI" id="CHEBI:59789"/>
    </ligand>
</feature>
<feature type="binding site" evidence="10">
    <location>
        <begin position="117"/>
        <end position="123"/>
    </location>
    <ligand>
        <name>S-adenosyl-L-methionine</name>
        <dbReference type="ChEBI" id="CHEBI:59789"/>
    </ligand>
</feature>
<dbReference type="PANTHER" id="PTHR22808:SF1">
    <property type="entry name" value="RNA CYTOSINE-C(5)-METHYLTRANSFERASE NSUN2-RELATED"/>
    <property type="match status" value="1"/>
</dbReference>
<keyword evidence="8 10" id="KW-0694">RNA-binding</keyword>
<keyword evidence="7" id="KW-0819">tRNA processing</keyword>
<evidence type="ECO:0000313" key="12">
    <source>
        <dbReference type="EMBL" id="CAD8583953.1"/>
    </source>
</evidence>
<evidence type="ECO:0000256" key="8">
    <source>
        <dbReference type="ARBA" id="ARBA00022884"/>
    </source>
</evidence>
<dbReference type="GO" id="GO:0030488">
    <property type="term" value="P:tRNA methylation"/>
    <property type="evidence" value="ECO:0007669"/>
    <property type="project" value="UniProtKB-ARBA"/>
</dbReference>
<protein>
    <recommendedName>
        <fullName evidence="11">SAM-dependent MTase RsmB/NOP-type domain-containing protein</fullName>
    </recommendedName>
</protein>
<organism evidence="12">
    <name type="scientific">Ostreococcus mediterraneus</name>
    <dbReference type="NCBI Taxonomy" id="1486918"/>
    <lineage>
        <taxon>Eukaryota</taxon>
        <taxon>Viridiplantae</taxon>
        <taxon>Chlorophyta</taxon>
        <taxon>Mamiellophyceae</taxon>
        <taxon>Mamiellales</taxon>
        <taxon>Bathycoccaceae</taxon>
        <taxon>Ostreococcus</taxon>
    </lineage>
</organism>
<dbReference type="PROSITE" id="PS51686">
    <property type="entry name" value="SAM_MT_RSMB_NOP"/>
    <property type="match status" value="1"/>
</dbReference>
<dbReference type="PANTHER" id="PTHR22808">
    <property type="entry name" value="NCL1 YEAST -RELATED NOL1/NOP2/FMU SUN DOMAIN-CONTAINING"/>
    <property type="match status" value="1"/>
</dbReference>
<dbReference type="PRINTS" id="PR02011">
    <property type="entry name" value="RCMTNCL1"/>
</dbReference>
<dbReference type="GO" id="GO:0005634">
    <property type="term" value="C:nucleus"/>
    <property type="evidence" value="ECO:0007669"/>
    <property type="project" value="UniProtKB-SubCell"/>
</dbReference>
<name>A0A7S0PQ60_9CHLO</name>
<dbReference type="InterPro" id="IPR001678">
    <property type="entry name" value="MeTrfase_RsmB-F_NOP2_dom"/>
</dbReference>
<dbReference type="InterPro" id="IPR023267">
    <property type="entry name" value="RCMT"/>
</dbReference>
<keyword evidence="4 10" id="KW-0489">Methyltransferase</keyword>
<comment type="subcellular location">
    <subcellularLocation>
        <location evidence="1">Nucleus</location>
    </subcellularLocation>
</comment>
<feature type="domain" description="SAM-dependent MTase RsmB/NOP-type" evidence="11">
    <location>
        <begin position="1"/>
        <end position="359"/>
    </location>
</feature>
<dbReference type="GO" id="GO:0016428">
    <property type="term" value="F:tRNA (cytidine-5-)-methyltransferase activity"/>
    <property type="evidence" value="ECO:0007669"/>
    <property type="project" value="InterPro"/>
</dbReference>
<evidence type="ECO:0000256" key="10">
    <source>
        <dbReference type="PROSITE-ProRule" id="PRU01023"/>
    </source>
</evidence>
<dbReference type="GO" id="GO:0000049">
    <property type="term" value="F:tRNA binding"/>
    <property type="evidence" value="ECO:0007669"/>
    <property type="project" value="UniProtKB-KW"/>
</dbReference>
<dbReference type="InterPro" id="IPR029063">
    <property type="entry name" value="SAM-dependent_MTases_sf"/>
</dbReference>
<dbReference type="InterPro" id="IPR049560">
    <property type="entry name" value="MeTrfase_RsmB-F_NOP2_cat"/>
</dbReference>
<sequence length="620" mass="67796">MRAFQTPLPLTFRVNASSKLLGAIRRRLERDVLPALAREGTMRAPKCVGWYPERLAFQIDVARDATLKASASRGVVALHEFLKQAGETGALTRQELVSMIPPLLLDVKPGHRVIDMCAAPGSKTSQLLEMSHAASGKGGKSPSGVVIANDASLQRSNLLTHQCKRSNSPALVVTNHQAQLFPMLYDAKGAKLRFDRILADVPCSGDGTLRKSPDLWRKWNPSSGVDLHTLQLEIATHALRLLEVGGRLVYSTCSLNPMENESVVAALLKRAKGSVELVDVSSSLPELKRRPGMKYWKVGDVFGFHESFDDSAGRKRQKTLARTMFWDAEYDKFPLERCVRVFPHLDDTGGFFITVFQKTKELPEDMEALPFVDANKAYRLARENAEWNEKKRVAPVIKFDDSSAVASITKHYGLSDALALDGALMTRQHSDLPGVSPKRLYYLSKGARKVLTATAKDGASAGLQVVACGVRAFERQIVKGVKCAYRITQEGLDAVYPHMKKQVVRVRAAELETILARQQDEPGAKASIGGARSSSSDIPEEITHAKSIEKLKSVADGCVILVPKPVGDDEDNEVEASALAVACWLGSGAKGKSLSVLASKVEGAQLLYQLRDCMSRKTVQ</sequence>
<dbReference type="AlphaFoldDB" id="A0A7S0PQ60"/>
<dbReference type="Pfam" id="PF25376">
    <property type="entry name" value="Pre-PUA_NSUN2"/>
    <property type="match status" value="1"/>
</dbReference>
<comment type="similarity">
    <text evidence="2 10">Belongs to the class I-like SAM-binding methyltransferase superfamily. RsmB/NOP family.</text>
</comment>
<evidence type="ECO:0000256" key="7">
    <source>
        <dbReference type="ARBA" id="ARBA00022694"/>
    </source>
</evidence>
<dbReference type="PROSITE" id="PS01153">
    <property type="entry name" value="NOL1_NOP2_SUN"/>
    <property type="match status" value="1"/>
</dbReference>
<accession>A0A7S0PQ60</accession>
<feature type="active site" description="Nucleophile" evidence="10">
    <location>
        <position position="253"/>
    </location>
</feature>
<proteinExistence type="inferred from homology"/>
<evidence type="ECO:0000256" key="9">
    <source>
        <dbReference type="ARBA" id="ARBA00023242"/>
    </source>
</evidence>
<keyword evidence="3" id="KW-0820">tRNA-binding</keyword>
<dbReference type="Gene3D" id="3.40.50.150">
    <property type="entry name" value="Vaccinia Virus protein VP39"/>
    <property type="match status" value="1"/>
</dbReference>
<gene>
    <name evidence="12" type="ORF">OMED0929_LOCUS4662</name>
</gene>
<keyword evidence="6 10" id="KW-0949">S-adenosyl-L-methionine</keyword>
<comment type="caution">
    <text evidence="10">Lacks conserved residue(s) required for the propagation of feature annotation.</text>
</comment>
<dbReference type="PRINTS" id="PR02008">
    <property type="entry name" value="RCMTFAMILY"/>
</dbReference>
<dbReference type="SUPFAM" id="SSF53335">
    <property type="entry name" value="S-adenosyl-L-methionine-dependent methyltransferases"/>
    <property type="match status" value="1"/>
</dbReference>
<evidence type="ECO:0000256" key="3">
    <source>
        <dbReference type="ARBA" id="ARBA00022555"/>
    </source>
</evidence>
<reference evidence="12" key="1">
    <citation type="submission" date="2021-01" db="EMBL/GenBank/DDBJ databases">
        <authorList>
            <person name="Corre E."/>
            <person name="Pelletier E."/>
            <person name="Niang G."/>
            <person name="Scheremetjew M."/>
            <person name="Finn R."/>
            <person name="Kale V."/>
            <person name="Holt S."/>
            <person name="Cochrane G."/>
            <person name="Meng A."/>
            <person name="Brown T."/>
            <person name="Cohen L."/>
        </authorList>
    </citation>
    <scope>NUCLEOTIDE SEQUENCE</scope>
    <source>
        <strain evidence="12">Clade-D-RCC2572</strain>
    </source>
</reference>